<organism evidence="1 2">
    <name type="scientific">Acinetobacter baumannii</name>
    <dbReference type="NCBI Taxonomy" id="470"/>
    <lineage>
        <taxon>Bacteria</taxon>
        <taxon>Pseudomonadati</taxon>
        <taxon>Pseudomonadota</taxon>
        <taxon>Gammaproteobacteria</taxon>
        <taxon>Moraxellales</taxon>
        <taxon>Moraxellaceae</taxon>
        <taxon>Acinetobacter</taxon>
        <taxon>Acinetobacter calcoaceticus/baumannii complex</taxon>
    </lineage>
</organism>
<dbReference type="RefSeq" id="WP_032007310.1">
    <property type="nucleotide sequence ID" value="NZ_AP024802.1"/>
</dbReference>
<accession>A0AB73F7T2</accession>
<dbReference type="EMBL" id="LLFE01000221">
    <property type="protein sequence ID" value="KQD08226.1"/>
    <property type="molecule type" value="Genomic_DNA"/>
</dbReference>
<sequence length="258" mass="29800">MLIQPQTQIDKLLGELSNLPKGRVLSEFALARFLNQADKLISFDAAHAWHVKGVANYYANEVAEMIRCFDIAINLLPTDRTLLNNYAACLMNQGQLEELYELVKSHIDFYITDIDLMLKLSRLALDRFNKNFIDEINQLFDMYSGYPHINQIQQEFYLEIQKVASKLENLNISWNDALQVSNLAFQLMFNNKVRSNSLVRIKASDDEIVNIIPLYTDIETVFKLNDEIFDEIFSRGLIDVWNKFMCMFVVASHDAIAA</sequence>
<name>A0AB73F7T2_ACIBA</name>
<dbReference type="Proteomes" id="UP000051322">
    <property type="component" value="Unassembled WGS sequence"/>
</dbReference>
<evidence type="ECO:0000313" key="1">
    <source>
        <dbReference type="EMBL" id="KQD08226.1"/>
    </source>
</evidence>
<gene>
    <name evidence="1" type="ORF">APD06_17275</name>
</gene>
<dbReference type="AlphaFoldDB" id="A0AB73F7T2"/>
<dbReference type="InterPro" id="IPR011990">
    <property type="entry name" value="TPR-like_helical_dom_sf"/>
</dbReference>
<reference evidence="1 2" key="1">
    <citation type="submission" date="2015-10" db="EMBL/GenBank/DDBJ databases">
        <title>The utility of whole genome sequencing in characterizing Acinetobacter epidemiology and analyzing hospital outbreaks.</title>
        <authorList>
            <person name="Ozer E.A."/>
            <person name="Fitzpatrick M.A."/>
            <person name="Hauser A.R."/>
        </authorList>
    </citation>
    <scope>NUCLEOTIDE SEQUENCE [LARGE SCALE GENOMIC DNA]</scope>
    <source>
        <strain evidence="1 2">ABBL059</strain>
    </source>
</reference>
<protein>
    <recommendedName>
        <fullName evidence="3">Tetratricopeptide repeat protein</fullName>
    </recommendedName>
</protein>
<proteinExistence type="predicted"/>
<evidence type="ECO:0000313" key="2">
    <source>
        <dbReference type="Proteomes" id="UP000051322"/>
    </source>
</evidence>
<evidence type="ECO:0008006" key="3">
    <source>
        <dbReference type="Google" id="ProtNLM"/>
    </source>
</evidence>
<dbReference type="SUPFAM" id="SSF48452">
    <property type="entry name" value="TPR-like"/>
    <property type="match status" value="1"/>
</dbReference>
<comment type="caution">
    <text evidence="1">The sequence shown here is derived from an EMBL/GenBank/DDBJ whole genome shotgun (WGS) entry which is preliminary data.</text>
</comment>
<dbReference type="Gene3D" id="1.25.40.10">
    <property type="entry name" value="Tetratricopeptide repeat domain"/>
    <property type="match status" value="1"/>
</dbReference>